<accession>A0A699HPI4</accession>
<name>A0A699HPI4_TANCI</name>
<dbReference type="EMBL" id="BKCJ010161600">
    <property type="protein sequence ID" value="GEY22886.1"/>
    <property type="molecule type" value="Genomic_DNA"/>
</dbReference>
<proteinExistence type="predicted"/>
<dbReference type="AlphaFoldDB" id="A0A699HPI4"/>
<sequence length="174" mass="19965">MQYLVKISKKARILELKQRYLKITLLTPNTPYPSMKIRRIDACTSQKTTKKTRSIRCLRKKYRLNLKNVMPPRDKTILKVLDNGGREEGKRIKVYKFNLDYVASIKLVIELPFNARLLSDTRAQELNPTITMSNSYVSLGYESDEDVENVYDESVNLFGTKTSESSSTFTAVAG</sequence>
<gene>
    <name evidence="1" type="ORF">Tci_394860</name>
</gene>
<evidence type="ECO:0000313" key="1">
    <source>
        <dbReference type="EMBL" id="GEY22886.1"/>
    </source>
</evidence>
<organism evidence="1">
    <name type="scientific">Tanacetum cinerariifolium</name>
    <name type="common">Dalmatian daisy</name>
    <name type="synonym">Chrysanthemum cinerariifolium</name>
    <dbReference type="NCBI Taxonomy" id="118510"/>
    <lineage>
        <taxon>Eukaryota</taxon>
        <taxon>Viridiplantae</taxon>
        <taxon>Streptophyta</taxon>
        <taxon>Embryophyta</taxon>
        <taxon>Tracheophyta</taxon>
        <taxon>Spermatophyta</taxon>
        <taxon>Magnoliopsida</taxon>
        <taxon>eudicotyledons</taxon>
        <taxon>Gunneridae</taxon>
        <taxon>Pentapetalae</taxon>
        <taxon>asterids</taxon>
        <taxon>campanulids</taxon>
        <taxon>Asterales</taxon>
        <taxon>Asteraceae</taxon>
        <taxon>Asteroideae</taxon>
        <taxon>Anthemideae</taxon>
        <taxon>Anthemidinae</taxon>
        <taxon>Tanacetum</taxon>
    </lineage>
</organism>
<protein>
    <submittedName>
        <fullName evidence="1">Uncharacterized protein</fullName>
    </submittedName>
</protein>
<comment type="caution">
    <text evidence="1">The sequence shown here is derived from an EMBL/GenBank/DDBJ whole genome shotgun (WGS) entry which is preliminary data.</text>
</comment>
<reference evidence="1" key="1">
    <citation type="journal article" date="2019" name="Sci. Rep.">
        <title>Draft genome of Tanacetum cinerariifolium, the natural source of mosquito coil.</title>
        <authorList>
            <person name="Yamashiro T."/>
            <person name="Shiraishi A."/>
            <person name="Satake H."/>
            <person name="Nakayama K."/>
        </authorList>
    </citation>
    <scope>NUCLEOTIDE SEQUENCE</scope>
</reference>